<keyword evidence="2" id="KW-1185">Reference proteome</keyword>
<geneLocation type="plasmid" evidence="1 2">
    <name>pGSUB1</name>
</geneLocation>
<proteinExistence type="predicted"/>
<reference evidence="1 2" key="1">
    <citation type="journal article" date="2015" name="Genome Announc.">
        <title>Genomes of Geoalkalibacter ferrihydriticus Z-0531T and Geoalkalibacter subterraneus Red1T, Two Haloalkaliphilic Metal-Reducing Deltaproteobacteria.</title>
        <authorList>
            <person name="Badalamenti J.P."/>
            <person name="Krajmalnik-Brown R."/>
            <person name="Torres C.I."/>
            <person name="Bond D.R."/>
        </authorList>
    </citation>
    <scope>NUCLEOTIDE SEQUENCE [LARGE SCALE GENOMIC DNA]</scope>
    <source>
        <strain evidence="1 2">Red1</strain>
        <plasmid evidence="2">Plasmid pGSUB1</plasmid>
    </source>
</reference>
<sequence>MAPKVKAKIEDSEKLLERAIRKSQTGRFFNWLELLWPNVRNILLRLTESLCAKVENKDNQFKILAACLHISKKRVTDARPELLGHVGKDRLILVLFLQGVVEACADKIYSVQSVGGKSTSGAKPTRPTPELAKKTLDRLLCERDRDILGQDIEDVFNFTPVADRYRLDKAII</sequence>
<evidence type="ECO:0000313" key="1">
    <source>
        <dbReference type="EMBL" id="AJF08125.1"/>
    </source>
</evidence>
<organism evidence="1 2">
    <name type="scientific">Geoalkalibacter subterraneus</name>
    <dbReference type="NCBI Taxonomy" id="483547"/>
    <lineage>
        <taxon>Bacteria</taxon>
        <taxon>Pseudomonadati</taxon>
        <taxon>Thermodesulfobacteriota</taxon>
        <taxon>Desulfuromonadia</taxon>
        <taxon>Desulfuromonadales</taxon>
        <taxon>Geoalkalibacteraceae</taxon>
        <taxon>Geoalkalibacter</taxon>
    </lineage>
</organism>
<protein>
    <submittedName>
        <fullName evidence="1">Uncharacterized protein</fullName>
    </submittedName>
</protein>
<name>A0A0B5FVB6_9BACT</name>
<accession>A0A0B5FVB6</accession>
<dbReference type="HOGENOM" id="CLU_1553097_0_0_7"/>
<dbReference type="Proteomes" id="UP000035036">
    <property type="component" value="Plasmid pGSUB1"/>
</dbReference>
<dbReference type="EMBL" id="CP010312">
    <property type="protein sequence ID" value="AJF08125.1"/>
    <property type="molecule type" value="Genomic_DNA"/>
</dbReference>
<dbReference type="AlphaFoldDB" id="A0A0B5FVB6"/>
<dbReference type="KEGG" id="gsb:GSUB_16580"/>
<gene>
    <name evidence="1" type="ORF">GSUB_16580</name>
</gene>
<keyword evidence="1" id="KW-0614">Plasmid</keyword>
<evidence type="ECO:0000313" key="2">
    <source>
        <dbReference type="Proteomes" id="UP000035036"/>
    </source>
</evidence>